<dbReference type="KEGG" id="vg:80517957"/>
<organism evidence="1">
    <name type="scientific">Tupanvirus deep ocean</name>
    <dbReference type="NCBI Taxonomy" id="2126984"/>
    <lineage>
        <taxon>Viruses</taxon>
        <taxon>Varidnaviria</taxon>
        <taxon>Bamfordvirae</taxon>
        <taxon>Nucleocytoviricota</taxon>
        <taxon>Megaviricetes</taxon>
        <taxon>Imitervirales</taxon>
        <taxon>Mimiviridae</taxon>
        <taxon>Megamimivirinae</taxon>
        <taxon>Tupanvirus</taxon>
        <taxon>Tupanvirus altamarinense</taxon>
    </lineage>
</organism>
<dbReference type="RefSeq" id="YP_010781266.1">
    <property type="nucleotide sequence ID" value="NC_075038.1"/>
</dbReference>
<evidence type="ECO:0000313" key="1">
    <source>
        <dbReference type="EMBL" id="QKU34628.1"/>
    </source>
</evidence>
<reference evidence="1" key="2">
    <citation type="journal article" date="2018" name="Nat. Commun.">
        <title>Tailed giant Tupanvirus possesses the most complete translational apparatus of the known virosphere.</title>
        <authorList>
            <person name="Abrahao J."/>
            <person name="Silva L."/>
            <person name="Silva L.S."/>
            <person name="Khalil J.Y.B."/>
            <person name="Rodrigues R."/>
            <person name="Arantes T."/>
            <person name="Assis F."/>
            <person name="Boratto P."/>
            <person name="Andrade M."/>
            <person name="Kroon E.G."/>
            <person name="Ribeiro B."/>
            <person name="Bergier I."/>
            <person name="Seligmann H."/>
            <person name="Ghigo E."/>
            <person name="Colson P."/>
            <person name="Levasseur A."/>
            <person name="Kroemer G."/>
            <person name="Raoult D."/>
            <person name="La Scola B."/>
        </authorList>
    </citation>
    <scope>NUCLEOTIDE SEQUENCE [LARGE SCALE GENOMIC DNA]</scope>
    <source>
        <strain evidence="1">Deep ocean</strain>
    </source>
</reference>
<accession>A0A6N1NSE0</accession>
<reference evidence="1" key="1">
    <citation type="submission" date="2017-06" db="EMBL/GenBank/DDBJ databases">
        <authorList>
            <person name="Assis F.L."/>
            <person name="Abrahao J.S."/>
            <person name="Silva L."/>
            <person name="Khalil J.B."/>
            <person name="Rodrigues R."/>
            <person name="Silva L.S."/>
            <person name="Boratto P."/>
            <person name="Andrade M."/>
            <person name="Kroon E.G."/>
            <person name="Ribeiro B."/>
            <person name="Bergier I."/>
            <person name="Seligmann H."/>
            <person name="Ghigo E."/>
            <person name="Colson P."/>
            <person name="Levasseur A."/>
            <person name="Raoult D."/>
            <person name="Scola B.L."/>
        </authorList>
    </citation>
    <scope>NUCLEOTIDE SEQUENCE</scope>
    <source>
        <strain evidence="1">Deep ocean</strain>
    </source>
</reference>
<proteinExistence type="predicted"/>
<sequence length="214" mass="24678">MADDKTYIIDPLTSLCKVALLHFMPGKTKLAISHHVLYVQGYSYYQWLERMKNGDSRIDISNLNTPFLKAIKWYILDDCPEKASMDKELTNSIRTITQFTILGLSKLQHCTYNNDPAIKIILQYFINLLRDALDNIWNEDKCVKMDNNNNILSDKIKNNYEAHTINSIAKMLSDADKIKNSQEDVTALIDCAHQLLINRDTTFVKLMKEVNTTL</sequence>
<protein>
    <submittedName>
        <fullName evidence="1">Mg283 protein</fullName>
    </submittedName>
</protein>
<dbReference type="EMBL" id="MF405918">
    <property type="protein sequence ID" value="QKU34628.1"/>
    <property type="molecule type" value="Genomic_DNA"/>
</dbReference>
<dbReference type="GeneID" id="80517957"/>
<name>A0A6N1NSE0_9VIRU</name>